<evidence type="ECO:0000256" key="1">
    <source>
        <dbReference type="ARBA" id="ARBA00000085"/>
    </source>
</evidence>
<gene>
    <name evidence="11" type="ordered locus">Spirs_1708</name>
</gene>
<evidence type="ECO:0000313" key="12">
    <source>
        <dbReference type="Proteomes" id="UP000002318"/>
    </source>
</evidence>
<evidence type="ECO:0000256" key="2">
    <source>
        <dbReference type="ARBA" id="ARBA00012438"/>
    </source>
</evidence>
<keyword evidence="4" id="KW-0808">Transferase</keyword>
<dbReference type="EMBL" id="CP002116">
    <property type="protein sequence ID" value="ADK80835.1"/>
    <property type="molecule type" value="Genomic_DNA"/>
</dbReference>
<dbReference type="PANTHER" id="PTHR43065">
    <property type="entry name" value="SENSOR HISTIDINE KINASE"/>
    <property type="match status" value="1"/>
</dbReference>
<dbReference type="InterPro" id="IPR036890">
    <property type="entry name" value="HATPase_C_sf"/>
</dbReference>
<dbReference type="CDD" id="cd00082">
    <property type="entry name" value="HisKA"/>
    <property type="match status" value="1"/>
</dbReference>
<dbReference type="Pfam" id="PF00512">
    <property type="entry name" value="HisKA"/>
    <property type="match status" value="1"/>
</dbReference>
<dbReference type="Gene3D" id="1.10.287.130">
    <property type="match status" value="1"/>
</dbReference>
<protein>
    <recommendedName>
        <fullName evidence="2">histidine kinase</fullName>
        <ecNumber evidence="2">2.7.13.3</ecNumber>
    </recommendedName>
</protein>
<evidence type="ECO:0000256" key="3">
    <source>
        <dbReference type="ARBA" id="ARBA00022553"/>
    </source>
</evidence>
<proteinExistence type="predicted"/>
<dbReference type="PRINTS" id="PR00344">
    <property type="entry name" value="BCTRLSENSOR"/>
</dbReference>
<dbReference type="eggNOG" id="COG5000">
    <property type="taxonomic scope" value="Bacteria"/>
</dbReference>
<dbReference type="Pfam" id="PF08448">
    <property type="entry name" value="PAS_4"/>
    <property type="match status" value="1"/>
</dbReference>
<comment type="catalytic activity">
    <reaction evidence="1">
        <text>ATP + protein L-histidine = ADP + protein N-phospho-L-histidine.</text>
        <dbReference type="EC" id="2.7.13.3"/>
    </reaction>
</comment>
<feature type="domain" description="Histidine kinase" evidence="9">
    <location>
        <begin position="164"/>
        <end position="376"/>
    </location>
</feature>
<dbReference type="InterPro" id="IPR003661">
    <property type="entry name" value="HisK_dim/P_dom"/>
</dbReference>
<evidence type="ECO:0000256" key="7">
    <source>
        <dbReference type="ARBA" id="ARBA00022840"/>
    </source>
</evidence>
<dbReference type="SUPFAM" id="SSF55785">
    <property type="entry name" value="PYP-like sensor domain (PAS domain)"/>
    <property type="match status" value="1"/>
</dbReference>
<evidence type="ECO:0000256" key="4">
    <source>
        <dbReference type="ARBA" id="ARBA00022679"/>
    </source>
</evidence>
<dbReference type="InterPro" id="IPR000014">
    <property type="entry name" value="PAS"/>
</dbReference>
<dbReference type="SUPFAM" id="SSF47384">
    <property type="entry name" value="Homodimeric domain of signal transducing histidine kinase"/>
    <property type="match status" value="1"/>
</dbReference>
<dbReference type="InterPro" id="IPR005467">
    <property type="entry name" value="His_kinase_dom"/>
</dbReference>
<dbReference type="InterPro" id="IPR013656">
    <property type="entry name" value="PAS_4"/>
</dbReference>
<dbReference type="Gene3D" id="3.30.565.10">
    <property type="entry name" value="Histidine kinase-like ATPase, C-terminal domain"/>
    <property type="match status" value="1"/>
</dbReference>
<evidence type="ECO:0000259" key="10">
    <source>
        <dbReference type="PROSITE" id="PS50112"/>
    </source>
</evidence>
<dbReference type="SUPFAM" id="SSF55874">
    <property type="entry name" value="ATPase domain of HSP90 chaperone/DNA topoisomerase II/histidine kinase"/>
    <property type="match status" value="1"/>
</dbReference>
<evidence type="ECO:0000256" key="6">
    <source>
        <dbReference type="ARBA" id="ARBA00022777"/>
    </source>
</evidence>
<dbReference type="GO" id="GO:0000155">
    <property type="term" value="F:phosphorelay sensor kinase activity"/>
    <property type="evidence" value="ECO:0007669"/>
    <property type="project" value="InterPro"/>
</dbReference>
<dbReference type="KEGG" id="ssm:Spirs_1708"/>
<sequence>MRKFIQRALAKLPKLDQEQIRHLLIAVAGENERLEVVLDSMTDGVIVTDGNHRIILTNKSSERLVPFVTSDLDEKILWEVIDDREVATFLKESLLSGERVEGVEFTLGHSGSVQTLSFNLMPMVKDGSIEGSLLIVADVTDRRRREARLRRAENLASLTTLAAGVAHEIKNPLGSIGIHIQLMQRSLDRDGCLDREHGLEYLDIMEEEVERLNGIVVDFLFAVRPMNTELKQADVNAVIHDLLQFTKYELQEGGVQVVEEYDDGVPKVELDEKYLKQALLNIIKNAQAAMPDGGSLTVTTGFKDDQVTIAIADTGIGIGEDMVGKIFEPYFTTKEFGSGLGLTVVYKIIKEHGGDISLRSKKGEGTVFTISLPVPQKERRLLDFQGE</sequence>
<dbReference type="InterPro" id="IPR036097">
    <property type="entry name" value="HisK_dim/P_sf"/>
</dbReference>
<dbReference type="Pfam" id="PF02518">
    <property type="entry name" value="HATPase_c"/>
    <property type="match status" value="1"/>
</dbReference>
<dbReference type="PANTHER" id="PTHR43065:SF10">
    <property type="entry name" value="PEROXIDE STRESS-ACTIVATED HISTIDINE KINASE MAK3"/>
    <property type="match status" value="1"/>
</dbReference>
<keyword evidence="8" id="KW-0902">Two-component regulatory system</keyword>
<keyword evidence="6 11" id="KW-0418">Kinase</keyword>
<keyword evidence="12" id="KW-1185">Reference proteome</keyword>
<dbReference type="SMART" id="SM00388">
    <property type="entry name" value="HisKA"/>
    <property type="match status" value="1"/>
</dbReference>
<accession>E1R670</accession>
<dbReference type="AlphaFoldDB" id="E1R670"/>
<feature type="domain" description="PAS" evidence="10">
    <location>
        <begin position="30"/>
        <end position="72"/>
    </location>
</feature>
<dbReference type="RefSeq" id="WP_013254299.1">
    <property type="nucleotide sequence ID" value="NC_014364.1"/>
</dbReference>
<evidence type="ECO:0000313" key="11">
    <source>
        <dbReference type="EMBL" id="ADK80835.1"/>
    </source>
</evidence>
<organism evidence="11 12">
    <name type="scientific">Sediminispirochaeta smaragdinae (strain DSM 11293 / JCM 15392 / SEBR 4228)</name>
    <name type="common">Spirochaeta smaragdinae</name>
    <dbReference type="NCBI Taxonomy" id="573413"/>
    <lineage>
        <taxon>Bacteria</taxon>
        <taxon>Pseudomonadati</taxon>
        <taxon>Spirochaetota</taxon>
        <taxon>Spirochaetia</taxon>
        <taxon>Spirochaetales</taxon>
        <taxon>Spirochaetaceae</taxon>
        <taxon>Sediminispirochaeta</taxon>
    </lineage>
</organism>
<dbReference type="EC" id="2.7.13.3" evidence="2"/>
<dbReference type="HOGENOM" id="CLU_000445_114_39_12"/>
<dbReference type="GO" id="GO:0005524">
    <property type="term" value="F:ATP binding"/>
    <property type="evidence" value="ECO:0007669"/>
    <property type="project" value="UniProtKB-KW"/>
</dbReference>
<dbReference type="CDD" id="cd00130">
    <property type="entry name" value="PAS"/>
    <property type="match status" value="1"/>
</dbReference>
<dbReference type="Proteomes" id="UP000002318">
    <property type="component" value="Chromosome"/>
</dbReference>
<evidence type="ECO:0000256" key="5">
    <source>
        <dbReference type="ARBA" id="ARBA00022741"/>
    </source>
</evidence>
<keyword evidence="3" id="KW-0597">Phosphoprotein</keyword>
<dbReference type="OrthoDB" id="1931120at2"/>
<dbReference type="InterPro" id="IPR035965">
    <property type="entry name" value="PAS-like_dom_sf"/>
</dbReference>
<keyword evidence="5" id="KW-0547">Nucleotide-binding</keyword>
<evidence type="ECO:0000256" key="8">
    <source>
        <dbReference type="ARBA" id="ARBA00023012"/>
    </source>
</evidence>
<dbReference type="SMART" id="SM00091">
    <property type="entry name" value="PAS"/>
    <property type="match status" value="1"/>
</dbReference>
<keyword evidence="7" id="KW-0067">ATP-binding</keyword>
<name>E1R670_SEDSS</name>
<dbReference type="STRING" id="573413.Spirs_1708"/>
<reference evidence="11 12" key="1">
    <citation type="journal article" date="2010" name="Stand. Genomic Sci.">
        <title>Complete genome sequence of Spirochaeta smaragdinae type strain (SEBR 4228).</title>
        <authorList>
            <person name="Mavromatis K."/>
            <person name="Yasawong M."/>
            <person name="Chertkov O."/>
            <person name="Lapidus A."/>
            <person name="Lucas S."/>
            <person name="Nolan M."/>
            <person name="Del Rio T.G."/>
            <person name="Tice H."/>
            <person name="Cheng J.F."/>
            <person name="Pitluck S."/>
            <person name="Liolios K."/>
            <person name="Ivanova N."/>
            <person name="Tapia R."/>
            <person name="Han C."/>
            <person name="Bruce D."/>
            <person name="Goodwin L."/>
            <person name="Pati A."/>
            <person name="Chen A."/>
            <person name="Palaniappan K."/>
            <person name="Land M."/>
            <person name="Hauser L."/>
            <person name="Chang Y.J."/>
            <person name="Jeffries C.D."/>
            <person name="Detter J.C."/>
            <person name="Rohde M."/>
            <person name="Brambilla E."/>
            <person name="Spring S."/>
            <person name="Goker M."/>
            <person name="Sikorski J."/>
            <person name="Woyke T."/>
            <person name="Bristow J."/>
            <person name="Eisen J.A."/>
            <person name="Markowitz V."/>
            <person name="Hugenholtz P."/>
            <person name="Klenk H.P."/>
            <person name="Kyrpides N.C."/>
        </authorList>
    </citation>
    <scope>NUCLEOTIDE SEQUENCE [LARGE SCALE GENOMIC DNA]</scope>
    <source>
        <strain evidence="12">DSM 11293 / JCM 15392 / SEBR 4228</strain>
    </source>
</reference>
<dbReference type="InterPro" id="IPR003594">
    <property type="entry name" value="HATPase_dom"/>
</dbReference>
<dbReference type="PROSITE" id="PS50112">
    <property type="entry name" value="PAS"/>
    <property type="match status" value="1"/>
</dbReference>
<dbReference type="PROSITE" id="PS50109">
    <property type="entry name" value="HIS_KIN"/>
    <property type="match status" value="1"/>
</dbReference>
<dbReference type="NCBIfam" id="TIGR00229">
    <property type="entry name" value="sensory_box"/>
    <property type="match status" value="1"/>
</dbReference>
<dbReference type="SMART" id="SM00387">
    <property type="entry name" value="HATPase_c"/>
    <property type="match status" value="1"/>
</dbReference>
<evidence type="ECO:0000259" key="9">
    <source>
        <dbReference type="PROSITE" id="PS50109"/>
    </source>
</evidence>
<dbReference type="Gene3D" id="3.30.450.20">
    <property type="entry name" value="PAS domain"/>
    <property type="match status" value="1"/>
</dbReference>
<dbReference type="InterPro" id="IPR004358">
    <property type="entry name" value="Sig_transdc_His_kin-like_C"/>
</dbReference>